<evidence type="ECO:0000256" key="1">
    <source>
        <dbReference type="SAM" id="MobiDB-lite"/>
    </source>
</evidence>
<sequence length="94" mass="10657">MLQGKRQLGSESGGQGSGHEVMAHPVVVAVHVTDERSQNRITIQALTRANRQGYLLRGYLRSQAKLPQPKPGTYQDRRNYPSRIQEPIRRHKAE</sequence>
<keyword evidence="3" id="KW-1185">Reference proteome</keyword>
<comment type="caution">
    <text evidence="2">The sequence shown here is derived from an EMBL/GenBank/DDBJ whole genome shotgun (WGS) entry which is preliminary data.</text>
</comment>
<feature type="region of interest" description="Disordered" evidence="1">
    <location>
        <begin position="60"/>
        <end position="94"/>
    </location>
</feature>
<dbReference type="EMBL" id="JBBPBN010000125">
    <property type="protein sequence ID" value="KAK8976969.1"/>
    <property type="molecule type" value="Genomic_DNA"/>
</dbReference>
<feature type="region of interest" description="Disordered" evidence="1">
    <location>
        <begin position="1"/>
        <end position="22"/>
    </location>
</feature>
<evidence type="ECO:0000313" key="3">
    <source>
        <dbReference type="Proteomes" id="UP001396334"/>
    </source>
</evidence>
<organism evidence="2 3">
    <name type="scientific">Hibiscus sabdariffa</name>
    <name type="common">roselle</name>
    <dbReference type="NCBI Taxonomy" id="183260"/>
    <lineage>
        <taxon>Eukaryota</taxon>
        <taxon>Viridiplantae</taxon>
        <taxon>Streptophyta</taxon>
        <taxon>Embryophyta</taxon>
        <taxon>Tracheophyta</taxon>
        <taxon>Spermatophyta</taxon>
        <taxon>Magnoliopsida</taxon>
        <taxon>eudicotyledons</taxon>
        <taxon>Gunneridae</taxon>
        <taxon>Pentapetalae</taxon>
        <taxon>rosids</taxon>
        <taxon>malvids</taxon>
        <taxon>Malvales</taxon>
        <taxon>Malvaceae</taxon>
        <taxon>Malvoideae</taxon>
        <taxon>Hibiscus</taxon>
    </lineage>
</organism>
<accession>A0ABR2NLB6</accession>
<gene>
    <name evidence="2" type="ORF">V6N11_019643</name>
</gene>
<evidence type="ECO:0000313" key="2">
    <source>
        <dbReference type="EMBL" id="KAK8976969.1"/>
    </source>
</evidence>
<protein>
    <submittedName>
        <fullName evidence="2">Uncharacterized protein</fullName>
    </submittedName>
</protein>
<name>A0ABR2NLB6_9ROSI</name>
<dbReference type="Proteomes" id="UP001396334">
    <property type="component" value="Unassembled WGS sequence"/>
</dbReference>
<proteinExistence type="predicted"/>
<reference evidence="2 3" key="1">
    <citation type="journal article" date="2024" name="G3 (Bethesda)">
        <title>Genome assembly of Hibiscus sabdariffa L. provides insights into metabolisms of medicinal natural products.</title>
        <authorList>
            <person name="Kim T."/>
        </authorList>
    </citation>
    <scope>NUCLEOTIDE SEQUENCE [LARGE SCALE GENOMIC DNA]</scope>
    <source>
        <strain evidence="2">TK-2024</strain>
        <tissue evidence="2">Old leaves</tissue>
    </source>
</reference>